<proteinExistence type="predicted"/>
<sequence length="309" mass="33312">MGVRLFCNRALVWCSAGIDYKMLELGSNDLVLGSELCPWSPTVALHVLLNLGIEVALMCLDSLRLSNCAPNPYISSGWLGSQQATKVLGQEFLEQISPEGHMVVFYCGTYDLVPRGIQIPYSAAVDLVVGLGVLGTLVEGPSRTTSSSSYSLREIVLEREPVPMIDLSDKEDPSEAESESDAETMPESEGVALADAKGTDTFTAGSQSPNHADEAVSGSSQNRQFEPMREATPHPEQATIRLIDTDENKTRQFVKGLKVELQRALAPLPPMGFAAAVEAATRTEMANQAVIQMKTVIGSPVTPYKRPGQ</sequence>
<evidence type="ECO:0000313" key="1">
    <source>
        <dbReference type="EMBL" id="KAI5682846.1"/>
    </source>
</evidence>
<organism evidence="1 2">
    <name type="scientific">Catharanthus roseus</name>
    <name type="common">Madagascar periwinkle</name>
    <name type="synonym">Vinca rosea</name>
    <dbReference type="NCBI Taxonomy" id="4058"/>
    <lineage>
        <taxon>Eukaryota</taxon>
        <taxon>Viridiplantae</taxon>
        <taxon>Streptophyta</taxon>
        <taxon>Embryophyta</taxon>
        <taxon>Tracheophyta</taxon>
        <taxon>Spermatophyta</taxon>
        <taxon>Magnoliopsida</taxon>
        <taxon>eudicotyledons</taxon>
        <taxon>Gunneridae</taxon>
        <taxon>Pentapetalae</taxon>
        <taxon>asterids</taxon>
        <taxon>lamiids</taxon>
        <taxon>Gentianales</taxon>
        <taxon>Apocynaceae</taxon>
        <taxon>Rauvolfioideae</taxon>
        <taxon>Vinceae</taxon>
        <taxon>Catharanthinae</taxon>
        <taxon>Catharanthus</taxon>
    </lineage>
</organism>
<reference evidence="2" key="1">
    <citation type="journal article" date="2023" name="Nat. Plants">
        <title>Single-cell RNA sequencing provides a high-resolution roadmap for understanding the multicellular compartmentation of specialized metabolism.</title>
        <authorList>
            <person name="Sun S."/>
            <person name="Shen X."/>
            <person name="Li Y."/>
            <person name="Li Y."/>
            <person name="Wang S."/>
            <person name="Li R."/>
            <person name="Zhang H."/>
            <person name="Shen G."/>
            <person name="Guo B."/>
            <person name="Wei J."/>
            <person name="Xu J."/>
            <person name="St-Pierre B."/>
            <person name="Chen S."/>
            <person name="Sun C."/>
        </authorList>
    </citation>
    <scope>NUCLEOTIDE SEQUENCE [LARGE SCALE GENOMIC DNA]</scope>
</reference>
<dbReference type="Proteomes" id="UP001060085">
    <property type="component" value="Linkage Group LG01"/>
</dbReference>
<keyword evidence="2" id="KW-1185">Reference proteome</keyword>
<comment type="caution">
    <text evidence="1">The sequence shown here is derived from an EMBL/GenBank/DDBJ whole genome shotgun (WGS) entry which is preliminary data.</text>
</comment>
<gene>
    <name evidence="1" type="ORF">M9H77_04074</name>
</gene>
<accession>A0ACC0CD38</accession>
<dbReference type="EMBL" id="CM044701">
    <property type="protein sequence ID" value="KAI5682846.1"/>
    <property type="molecule type" value="Genomic_DNA"/>
</dbReference>
<evidence type="ECO:0000313" key="2">
    <source>
        <dbReference type="Proteomes" id="UP001060085"/>
    </source>
</evidence>
<protein>
    <submittedName>
        <fullName evidence="1">Uncharacterized protein</fullName>
    </submittedName>
</protein>
<name>A0ACC0CD38_CATRO</name>